<dbReference type="GO" id="GO:0009372">
    <property type="term" value="P:quorum sensing"/>
    <property type="evidence" value="ECO:0007669"/>
    <property type="project" value="UniProtKB-KW"/>
</dbReference>
<feature type="transmembrane region" description="Helical" evidence="8">
    <location>
        <begin position="26"/>
        <end position="47"/>
    </location>
</feature>
<keyword evidence="2" id="KW-0673">Quorum sensing</keyword>
<proteinExistence type="predicted"/>
<evidence type="ECO:0000256" key="2">
    <source>
        <dbReference type="ARBA" id="ARBA00022654"/>
    </source>
</evidence>
<evidence type="ECO:0000256" key="8">
    <source>
        <dbReference type="SAM" id="Phobius"/>
    </source>
</evidence>
<dbReference type="InterPro" id="IPR006741">
    <property type="entry name" value="AgrB"/>
</dbReference>
<reference evidence="9 10" key="1">
    <citation type="journal article" date="2018" name="Environ. Microbiol.">
        <title>Novel energy conservation strategies and behaviour of Pelotomaculum schinkii driving syntrophic propionate catabolism.</title>
        <authorList>
            <person name="Hidalgo-Ahumada C.A.P."/>
            <person name="Nobu M.K."/>
            <person name="Narihiro T."/>
            <person name="Tamaki H."/>
            <person name="Liu W.T."/>
            <person name="Kamagata Y."/>
            <person name="Stams A.J.M."/>
            <person name="Imachi H."/>
            <person name="Sousa D.Z."/>
        </authorList>
    </citation>
    <scope>NUCLEOTIDE SEQUENCE [LARGE SCALE GENOMIC DNA]</scope>
    <source>
        <strain evidence="9 10">HH</strain>
    </source>
</reference>
<accession>A0A4Y7R998</accession>
<keyword evidence="6 8" id="KW-1133">Transmembrane helix</keyword>
<keyword evidence="4 8" id="KW-0812">Transmembrane</keyword>
<gene>
    <name evidence="9" type="ORF">Psch_02418</name>
</gene>
<evidence type="ECO:0000256" key="3">
    <source>
        <dbReference type="ARBA" id="ARBA00022670"/>
    </source>
</evidence>
<feature type="transmembrane region" description="Helical" evidence="8">
    <location>
        <begin position="109"/>
        <end position="129"/>
    </location>
</feature>
<evidence type="ECO:0000256" key="1">
    <source>
        <dbReference type="ARBA" id="ARBA00022475"/>
    </source>
</evidence>
<evidence type="ECO:0000256" key="5">
    <source>
        <dbReference type="ARBA" id="ARBA00022801"/>
    </source>
</evidence>
<feature type="transmembrane region" description="Helical" evidence="8">
    <location>
        <begin position="141"/>
        <end position="161"/>
    </location>
</feature>
<evidence type="ECO:0000313" key="9">
    <source>
        <dbReference type="EMBL" id="TEB05377.1"/>
    </source>
</evidence>
<dbReference type="Pfam" id="PF04647">
    <property type="entry name" value="AgrB"/>
    <property type="match status" value="1"/>
</dbReference>
<dbReference type="EMBL" id="QFGA01000002">
    <property type="protein sequence ID" value="TEB05377.1"/>
    <property type="molecule type" value="Genomic_DNA"/>
</dbReference>
<evidence type="ECO:0000256" key="7">
    <source>
        <dbReference type="ARBA" id="ARBA00023136"/>
    </source>
</evidence>
<keyword evidence="10" id="KW-1185">Reference proteome</keyword>
<dbReference type="RefSeq" id="WP_190240448.1">
    <property type="nucleotide sequence ID" value="NZ_QFGA01000002.1"/>
</dbReference>
<dbReference type="SMART" id="SM00793">
    <property type="entry name" value="AgrB"/>
    <property type="match status" value="1"/>
</dbReference>
<dbReference type="GO" id="GO:0016020">
    <property type="term" value="C:membrane"/>
    <property type="evidence" value="ECO:0007669"/>
    <property type="project" value="InterPro"/>
</dbReference>
<organism evidence="9 10">
    <name type="scientific">Pelotomaculum schinkii</name>
    <dbReference type="NCBI Taxonomy" id="78350"/>
    <lineage>
        <taxon>Bacteria</taxon>
        <taxon>Bacillati</taxon>
        <taxon>Bacillota</taxon>
        <taxon>Clostridia</taxon>
        <taxon>Eubacteriales</taxon>
        <taxon>Desulfotomaculaceae</taxon>
        <taxon>Pelotomaculum</taxon>
    </lineage>
</organism>
<keyword evidence="5" id="KW-0378">Hydrolase</keyword>
<dbReference type="GO" id="GO:0006508">
    <property type="term" value="P:proteolysis"/>
    <property type="evidence" value="ECO:0007669"/>
    <property type="project" value="UniProtKB-KW"/>
</dbReference>
<evidence type="ECO:0000313" key="10">
    <source>
        <dbReference type="Proteomes" id="UP000298324"/>
    </source>
</evidence>
<feature type="transmembrane region" description="Helical" evidence="8">
    <location>
        <begin position="167"/>
        <end position="190"/>
    </location>
</feature>
<dbReference type="Proteomes" id="UP000298324">
    <property type="component" value="Unassembled WGS sequence"/>
</dbReference>
<evidence type="ECO:0000256" key="4">
    <source>
        <dbReference type="ARBA" id="ARBA00022692"/>
    </source>
</evidence>
<dbReference type="AlphaFoldDB" id="A0A4Y7R998"/>
<comment type="caution">
    <text evidence="9">The sequence shown here is derived from an EMBL/GenBank/DDBJ whole genome shotgun (WGS) entry which is preliminary data.</text>
</comment>
<keyword evidence="3" id="KW-0645">Protease</keyword>
<feature type="transmembrane region" description="Helical" evidence="8">
    <location>
        <begin position="78"/>
        <end position="97"/>
    </location>
</feature>
<sequence length="197" mass="22373">MIHIWSLLFSEYICNELNLNRCKQSIISYGLEVIIGASIKLIIYITIPLISGFLNQFAAAYLSAGLLKICSGGYHCSAYYRCLISTFLIFSLIAVISKYMAGTIPSEPILYFSLFLALIIFILLAPVDVKEKPIISLNRRKLLKTISCLMVIIYILLFYYWKPEQNIALASGFAILFHVFTLTKFGNAFLRWVDKSL</sequence>
<name>A0A4Y7R998_9FIRM</name>
<protein>
    <submittedName>
        <fullName evidence="9">Putative accessory gene regulator protein</fullName>
    </submittedName>
</protein>
<keyword evidence="1" id="KW-1003">Cell membrane</keyword>
<evidence type="ECO:0000256" key="6">
    <source>
        <dbReference type="ARBA" id="ARBA00022989"/>
    </source>
</evidence>
<keyword evidence="7 8" id="KW-0472">Membrane</keyword>
<dbReference type="GO" id="GO:0008233">
    <property type="term" value="F:peptidase activity"/>
    <property type="evidence" value="ECO:0007669"/>
    <property type="project" value="UniProtKB-KW"/>
</dbReference>